<sequence>MAATVSSPWSKPGAWALDAEEHEAELQQQEEKQKTSEIADFPSLAAAASTKTKKKKGQTLSLAEFNSGKQIQPSQPKGLTHEDLINLPTGPRERSAEELDRTRLGGGFKSYGSNSRYGSNGQNGDESSNSRWGSSRVSGRDGSSRESQPSRADETDNWAAGKKPVSSLKEKGGFFESHSKADESNSWVSNKTTESRSKFGFGGFERKSSFDSLSRDKERDRDNWGRKREESGLGGESEKPRPRLVLQPRTVPVSPPAPVTAPVSVPTPLSSDVSDIPVAKPKASNPFGAARPREEVLAEKGKDWKEIDEKLEAAKIKEDRPEVPERASSFGRRGFGDGNRGAVEIRSWRKSDSDSAEAATPQSAWKTENEYAWKTANGHAERKTENGDAEENSENGHVEEEN</sequence>
<dbReference type="Proteomes" id="UP000323000">
    <property type="component" value="Chromosome 4"/>
</dbReference>
<dbReference type="EMBL" id="VAHF01000004">
    <property type="protein sequence ID" value="TXG64829.1"/>
    <property type="molecule type" value="Genomic_DNA"/>
</dbReference>
<gene>
    <name evidence="2" type="ORF">EZV62_011823</name>
</gene>
<evidence type="ECO:0000313" key="2">
    <source>
        <dbReference type="EMBL" id="TXG64829.1"/>
    </source>
</evidence>
<dbReference type="AlphaFoldDB" id="A0A5C7I7S7"/>
<feature type="region of interest" description="Disordered" evidence="1">
    <location>
        <begin position="316"/>
        <end position="402"/>
    </location>
</feature>
<accession>A0A5C7I7S7</accession>
<feature type="compositionally biased region" description="Basic and acidic residues" evidence="1">
    <location>
        <begin position="168"/>
        <end position="183"/>
    </location>
</feature>
<protein>
    <recommendedName>
        <fullName evidence="4">Eukaryotic translation initiation factor 4B3-like</fullName>
    </recommendedName>
</protein>
<feature type="compositionally biased region" description="Basic and acidic residues" evidence="1">
    <location>
        <begin position="316"/>
        <end position="325"/>
    </location>
</feature>
<name>A0A5C7I7S7_9ROSI</name>
<feature type="compositionally biased region" description="Basic and acidic residues" evidence="1">
    <location>
        <begin position="204"/>
        <end position="241"/>
    </location>
</feature>
<dbReference type="PANTHER" id="PTHR32091:SF17">
    <property type="entry name" value="EUKARYOTIC TRANSLATION INITIATION FACTOR 4B3"/>
    <property type="match status" value="1"/>
</dbReference>
<dbReference type="PANTHER" id="PTHR32091">
    <property type="entry name" value="EUKARYOTIC TRANSLATION INITIATION FACTOR 4B"/>
    <property type="match status" value="1"/>
</dbReference>
<organism evidence="2 3">
    <name type="scientific">Acer yangbiense</name>
    <dbReference type="NCBI Taxonomy" id="1000413"/>
    <lineage>
        <taxon>Eukaryota</taxon>
        <taxon>Viridiplantae</taxon>
        <taxon>Streptophyta</taxon>
        <taxon>Embryophyta</taxon>
        <taxon>Tracheophyta</taxon>
        <taxon>Spermatophyta</taxon>
        <taxon>Magnoliopsida</taxon>
        <taxon>eudicotyledons</taxon>
        <taxon>Gunneridae</taxon>
        <taxon>Pentapetalae</taxon>
        <taxon>rosids</taxon>
        <taxon>malvids</taxon>
        <taxon>Sapindales</taxon>
        <taxon>Sapindaceae</taxon>
        <taxon>Hippocastanoideae</taxon>
        <taxon>Acereae</taxon>
        <taxon>Acer</taxon>
    </lineage>
</organism>
<feature type="compositionally biased region" description="Basic and acidic residues" evidence="1">
    <location>
        <begin position="91"/>
        <end position="103"/>
    </location>
</feature>
<keyword evidence="3" id="KW-1185">Reference proteome</keyword>
<dbReference type="GO" id="GO:0003729">
    <property type="term" value="F:mRNA binding"/>
    <property type="evidence" value="ECO:0007669"/>
    <property type="project" value="TreeGrafter"/>
</dbReference>
<dbReference type="Pfam" id="PF06273">
    <property type="entry name" value="eIF-4B"/>
    <property type="match status" value="1"/>
</dbReference>
<feature type="region of interest" description="Disordered" evidence="1">
    <location>
        <begin position="1"/>
        <end position="295"/>
    </location>
</feature>
<dbReference type="InterPro" id="IPR010433">
    <property type="entry name" value="EIF-4B_pln"/>
</dbReference>
<evidence type="ECO:0000256" key="1">
    <source>
        <dbReference type="SAM" id="MobiDB-lite"/>
    </source>
</evidence>
<feature type="compositionally biased region" description="Polar residues" evidence="1">
    <location>
        <begin position="67"/>
        <end position="77"/>
    </location>
</feature>
<feature type="compositionally biased region" description="Low complexity" evidence="1">
    <location>
        <begin position="110"/>
        <end position="137"/>
    </location>
</feature>
<evidence type="ECO:0008006" key="4">
    <source>
        <dbReference type="Google" id="ProtNLM"/>
    </source>
</evidence>
<comment type="caution">
    <text evidence="2">The sequence shown here is derived from an EMBL/GenBank/DDBJ whole genome shotgun (WGS) entry which is preliminary data.</text>
</comment>
<reference evidence="3" key="1">
    <citation type="journal article" date="2019" name="Gigascience">
        <title>De novo genome assembly of the endangered Acer yangbiense, a plant species with extremely small populations endemic to Yunnan Province, China.</title>
        <authorList>
            <person name="Yang J."/>
            <person name="Wariss H.M."/>
            <person name="Tao L."/>
            <person name="Zhang R."/>
            <person name="Yun Q."/>
            <person name="Hollingsworth P."/>
            <person name="Dao Z."/>
            <person name="Luo G."/>
            <person name="Guo H."/>
            <person name="Ma Y."/>
            <person name="Sun W."/>
        </authorList>
    </citation>
    <scope>NUCLEOTIDE SEQUENCE [LARGE SCALE GENOMIC DNA]</scope>
    <source>
        <strain evidence="3">cv. Malutang</strain>
    </source>
</reference>
<proteinExistence type="predicted"/>
<evidence type="ECO:0000313" key="3">
    <source>
        <dbReference type="Proteomes" id="UP000323000"/>
    </source>
</evidence>
<dbReference type="GO" id="GO:0003743">
    <property type="term" value="F:translation initiation factor activity"/>
    <property type="evidence" value="ECO:0007669"/>
    <property type="project" value="InterPro"/>
</dbReference>
<dbReference type="OrthoDB" id="48651at2759"/>